<reference evidence="3 4" key="1">
    <citation type="submission" date="2019-07" db="EMBL/GenBank/DDBJ databases">
        <title>Complete genome of Crassaminicella thermophila SY095.</title>
        <authorList>
            <person name="Li X."/>
        </authorList>
    </citation>
    <scope>NUCLEOTIDE SEQUENCE [LARGE SCALE GENOMIC DNA]</scope>
    <source>
        <strain evidence="3 4">SY095</strain>
    </source>
</reference>
<dbReference type="Proteomes" id="UP000324646">
    <property type="component" value="Chromosome"/>
</dbReference>
<dbReference type="InterPro" id="IPR011894">
    <property type="entry name" value="PorC_KorC"/>
</dbReference>
<proteinExistence type="predicted"/>
<evidence type="ECO:0000313" key="3">
    <source>
        <dbReference type="EMBL" id="QEK13147.1"/>
    </source>
</evidence>
<dbReference type="AlphaFoldDB" id="A0A5C0SHI5"/>
<dbReference type="RefSeq" id="WP_148810319.1">
    <property type="nucleotide sequence ID" value="NZ_CP042243.1"/>
</dbReference>
<evidence type="ECO:0000256" key="1">
    <source>
        <dbReference type="ARBA" id="ARBA00023002"/>
    </source>
</evidence>
<name>A0A5C0SHI5_CRATE</name>
<dbReference type="Pfam" id="PF01558">
    <property type="entry name" value="POR"/>
    <property type="match status" value="1"/>
</dbReference>
<dbReference type="GO" id="GO:0016625">
    <property type="term" value="F:oxidoreductase activity, acting on the aldehyde or oxo group of donors, iron-sulfur protein as acceptor"/>
    <property type="evidence" value="ECO:0007669"/>
    <property type="project" value="InterPro"/>
</dbReference>
<dbReference type="Gene3D" id="3.40.920.10">
    <property type="entry name" value="Pyruvate-ferredoxin oxidoreductase, PFOR, domain III"/>
    <property type="match status" value="1"/>
</dbReference>
<feature type="domain" description="Pyruvate/ketoisovalerate oxidoreductase catalytic" evidence="2">
    <location>
        <begin position="12"/>
        <end position="175"/>
    </location>
</feature>
<organism evidence="3 4">
    <name type="scientific">Crassaminicella thermophila</name>
    <dbReference type="NCBI Taxonomy" id="2599308"/>
    <lineage>
        <taxon>Bacteria</taxon>
        <taxon>Bacillati</taxon>
        <taxon>Bacillota</taxon>
        <taxon>Clostridia</taxon>
        <taxon>Eubacteriales</taxon>
        <taxon>Clostridiaceae</taxon>
        <taxon>Crassaminicella</taxon>
    </lineage>
</organism>
<accession>A0A5C0SHI5</accession>
<dbReference type="InterPro" id="IPR002869">
    <property type="entry name" value="Pyrv_flavodox_OxRed_cen"/>
</dbReference>
<dbReference type="PANTHER" id="PTHR42730:SF1">
    <property type="entry name" value="2-OXOGLUTARATE SYNTHASE SUBUNIT KORC"/>
    <property type="match status" value="1"/>
</dbReference>
<gene>
    <name evidence="3" type="ORF">FQB35_12925</name>
</gene>
<dbReference type="InterPro" id="IPR052554">
    <property type="entry name" value="2-oxoglutarate_synth_KorC"/>
</dbReference>
<dbReference type="PANTHER" id="PTHR42730">
    <property type="entry name" value="2-OXOGLUTARATE SYNTHASE SUBUNIT KORC"/>
    <property type="match status" value="1"/>
</dbReference>
<evidence type="ECO:0000259" key="2">
    <source>
        <dbReference type="Pfam" id="PF01558"/>
    </source>
</evidence>
<sequence>MATQEIICAGFGGQGVMSMGQLLTYAGMIEGKNVSWLPSYGPEMRGGTANCSVIVSDTPIGSPIVIDATSAIVMNLPSLLKFEKSLVKDGLLLINSSLIDQKTSRDDVKAYYVPANEIANELGNGKVANMVMLGAFLEITKVVEIDSILAALKKVFGPAKEHLLPLNKEALEKGAATVRG</sequence>
<protein>
    <submittedName>
        <fullName evidence="3">2-oxoacid:ferredoxin oxidoreductase subunit gamma</fullName>
    </submittedName>
</protein>
<keyword evidence="4" id="KW-1185">Reference proteome</keyword>
<keyword evidence="1" id="KW-0560">Oxidoreductase</keyword>
<dbReference type="InterPro" id="IPR019752">
    <property type="entry name" value="Pyrv/ketoisovalerate_OxRed_cat"/>
</dbReference>
<dbReference type="EMBL" id="CP042243">
    <property type="protein sequence ID" value="QEK13147.1"/>
    <property type="molecule type" value="Genomic_DNA"/>
</dbReference>
<dbReference type="KEGG" id="crs:FQB35_12925"/>
<dbReference type="OrthoDB" id="9789125at2"/>
<evidence type="ECO:0000313" key="4">
    <source>
        <dbReference type="Proteomes" id="UP000324646"/>
    </source>
</evidence>
<dbReference type="SUPFAM" id="SSF53323">
    <property type="entry name" value="Pyruvate-ferredoxin oxidoreductase, PFOR, domain III"/>
    <property type="match status" value="1"/>
</dbReference>
<dbReference type="NCBIfam" id="TIGR02175">
    <property type="entry name" value="PorC_KorC"/>
    <property type="match status" value="1"/>
</dbReference>